<dbReference type="GeneID" id="107423182"/>
<dbReference type="GO" id="GO:0007165">
    <property type="term" value="P:signal transduction"/>
    <property type="evidence" value="ECO:0007669"/>
    <property type="project" value="InterPro"/>
</dbReference>
<reference evidence="3" key="2">
    <citation type="submission" date="2025-08" db="UniProtKB">
        <authorList>
            <consortium name="RefSeq"/>
        </authorList>
    </citation>
    <scope>IDENTIFICATION</scope>
    <source>
        <tissue evidence="3">Seedling</tissue>
    </source>
</reference>
<dbReference type="Proteomes" id="UP001652623">
    <property type="component" value="Chromosome 1"/>
</dbReference>
<name>A0A6P4AI20_ZIZJJ</name>
<organism evidence="2 3">
    <name type="scientific">Ziziphus jujuba</name>
    <name type="common">Chinese jujube</name>
    <name type="synonym">Ziziphus sativa</name>
    <dbReference type="NCBI Taxonomy" id="326968"/>
    <lineage>
        <taxon>Eukaryota</taxon>
        <taxon>Viridiplantae</taxon>
        <taxon>Streptophyta</taxon>
        <taxon>Embryophyta</taxon>
        <taxon>Tracheophyta</taxon>
        <taxon>Spermatophyta</taxon>
        <taxon>Magnoliopsida</taxon>
        <taxon>eudicotyledons</taxon>
        <taxon>Gunneridae</taxon>
        <taxon>Pentapetalae</taxon>
        <taxon>rosids</taxon>
        <taxon>fabids</taxon>
        <taxon>Rosales</taxon>
        <taxon>Rhamnaceae</taxon>
        <taxon>Paliureae</taxon>
        <taxon>Ziziphus</taxon>
    </lineage>
</organism>
<dbReference type="KEGG" id="zju:107423182"/>
<feature type="domain" description="TIR" evidence="1">
    <location>
        <begin position="33"/>
        <end position="178"/>
    </location>
</feature>
<keyword evidence="2" id="KW-1185">Reference proteome</keyword>
<protein>
    <submittedName>
        <fullName evidence="3">Probable 2' cyclic ADP-D-ribose synthase BdTIR</fullName>
    </submittedName>
</protein>
<proteinExistence type="predicted"/>
<dbReference type="SMART" id="SM00255">
    <property type="entry name" value="TIR"/>
    <property type="match status" value="1"/>
</dbReference>
<dbReference type="Pfam" id="PF01582">
    <property type="entry name" value="TIR"/>
    <property type="match status" value="1"/>
</dbReference>
<evidence type="ECO:0000313" key="3">
    <source>
        <dbReference type="RefSeq" id="XP_015888201.1"/>
    </source>
</evidence>
<evidence type="ECO:0000259" key="1">
    <source>
        <dbReference type="PROSITE" id="PS50104"/>
    </source>
</evidence>
<dbReference type="PANTHER" id="PTHR31008:SF42">
    <property type="entry name" value="TMV RESISTANCE PROTEIN N-LIKE"/>
    <property type="match status" value="1"/>
</dbReference>
<accession>A0A6P4AI20</accession>
<evidence type="ECO:0000313" key="2">
    <source>
        <dbReference type="Proteomes" id="UP001652623"/>
    </source>
</evidence>
<dbReference type="AlphaFoldDB" id="A0A6P4AI20"/>
<dbReference type="InParanoid" id="A0A6P4AI20"/>
<dbReference type="RefSeq" id="XP_015888201.1">
    <property type="nucleotide sequence ID" value="XM_016032715.4"/>
</dbReference>
<sequence>MQRATKVLFTNKFPFDQVFGRCNRIHTIAIPQFPCDVFINHRGIDTKRNASGLLYYHLSRLGLHPFLDSKNMKPGEKLFEKIDIAIRSCKVGVAVFSPHYCDSYFCLHELALLMESSKRVIPIFYNVKPSQLRVKDTKNCPANELRRFNWALEEAKYTVGITFDSSRGDWSEFLQTASDAVMENMLEVEEELPYEYRTGYVQNC</sequence>
<dbReference type="InterPro" id="IPR000157">
    <property type="entry name" value="TIR_dom"/>
</dbReference>
<dbReference type="PANTHER" id="PTHR31008">
    <property type="entry name" value="COP1-INTERACTING PROTEIN-RELATED"/>
    <property type="match status" value="1"/>
</dbReference>
<dbReference type="Gene3D" id="3.40.50.10140">
    <property type="entry name" value="Toll/interleukin-1 receptor homology (TIR) domain"/>
    <property type="match status" value="1"/>
</dbReference>
<dbReference type="InterPro" id="IPR035897">
    <property type="entry name" value="Toll_tir_struct_dom_sf"/>
</dbReference>
<reference evidence="2" key="1">
    <citation type="submission" date="2025-05" db="UniProtKB">
        <authorList>
            <consortium name="RefSeq"/>
        </authorList>
    </citation>
    <scope>NUCLEOTIDE SEQUENCE [LARGE SCALE GENOMIC DNA]</scope>
</reference>
<gene>
    <name evidence="3" type="primary">LOC107423182</name>
</gene>
<dbReference type="PROSITE" id="PS50104">
    <property type="entry name" value="TIR"/>
    <property type="match status" value="1"/>
</dbReference>
<dbReference type="SUPFAM" id="SSF52200">
    <property type="entry name" value="Toll/Interleukin receptor TIR domain"/>
    <property type="match status" value="1"/>
</dbReference>